<sequence>MDAPNTALQGQHITIVGRLYVAFELGDKSWKLSLGDGVRAPSRCTVVAGDTAAVLSAISKAKARCHLGTDAPVRSCYEAGRDGFWLHRWLSGQGVANLVVDPASIEVNRRARRAKTDRLDSDKLLSMLMRYHAGERRVWAVARIPTPEQEDERRVHRELGRLRQERTAHSNRIRSLLVLHNLRVEHIGARAWAHWWAQQAGQLLPGLRAEIEREFERLSLVAGQIRTLEALQARQVRSGAQPAIAVLARLTGIGTGSAWTLVKELFGWRQFHNRREVAGCLGLAPTPYASGTSEVEQGISKAGNKRARWLMVELAWSWLRFQPASQLSQWFKVRFAGGGKRVRRIGIVALARRLSIALWRYLEQGEIPLGATLKPPSSNTVAT</sequence>
<evidence type="ECO:0000259" key="1">
    <source>
        <dbReference type="Pfam" id="PF02371"/>
    </source>
</evidence>
<gene>
    <name evidence="2" type="ORF">EOS_24365</name>
</gene>
<dbReference type="OrthoDB" id="8832466at2"/>
<proteinExistence type="predicted"/>
<dbReference type="RefSeq" id="WP_047849260.1">
    <property type="nucleotide sequence ID" value="NZ_AEJF01000143.1"/>
</dbReference>
<evidence type="ECO:0000313" key="2">
    <source>
        <dbReference type="EMBL" id="KLU23777.1"/>
    </source>
</evidence>
<feature type="domain" description="Transposase IS116/IS110/IS902 C-terminal" evidence="1">
    <location>
        <begin position="246"/>
        <end position="325"/>
    </location>
</feature>
<reference evidence="2 3" key="1">
    <citation type="journal article" date="2015" name="Genome Announc.">
        <title>Draft Genome Sequence of Burkholderia sp. Strain PML1(12), an Ectomycorrhizosphere-Inhabiting Bacterium with Effective Mineral-Weathering Ability.</title>
        <authorList>
            <person name="Uroz S."/>
            <person name="Oger P."/>
        </authorList>
    </citation>
    <scope>NUCLEOTIDE SEQUENCE [LARGE SCALE GENOMIC DNA]</scope>
    <source>
        <strain evidence="3">PML1(12)</strain>
    </source>
</reference>
<keyword evidence="3" id="KW-1185">Reference proteome</keyword>
<dbReference type="NCBIfam" id="NF033542">
    <property type="entry name" value="transpos_IS110"/>
    <property type="match status" value="1"/>
</dbReference>
<name>A0A0J1CT38_9BURK</name>
<dbReference type="InterPro" id="IPR003346">
    <property type="entry name" value="Transposase_20"/>
</dbReference>
<dbReference type="Proteomes" id="UP000035963">
    <property type="component" value="Unassembled WGS sequence"/>
</dbReference>
<dbReference type="PANTHER" id="PTHR33055">
    <property type="entry name" value="TRANSPOSASE FOR INSERTION SEQUENCE ELEMENT IS1111A"/>
    <property type="match status" value="1"/>
</dbReference>
<organism evidence="2 3">
    <name type="scientific">Caballeronia mineralivorans PML1(12)</name>
    <dbReference type="NCBI Taxonomy" id="908627"/>
    <lineage>
        <taxon>Bacteria</taxon>
        <taxon>Pseudomonadati</taxon>
        <taxon>Pseudomonadota</taxon>
        <taxon>Betaproteobacteria</taxon>
        <taxon>Burkholderiales</taxon>
        <taxon>Burkholderiaceae</taxon>
        <taxon>Caballeronia</taxon>
    </lineage>
</organism>
<dbReference type="GO" id="GO:0006313">
    <property type="term" value="P:DNA transposition"/>
    <property type="evidence" value="ECO:0007669"/>
    <property type="project" value="InterPro"/>
</dbReference>
<dbReference type="GO" id="GO:0003677">
    <property type="term" value="F:DNA binding"/>
    <property type="evidence" value="ECO:0007669"/>
    <property type="project" value="InterPro"/>
</dbReference>
<dbReference type="PANTHER" id="PTHR33055:SF3">
    <property type="entry name" value="PUTATIVE TRANSPOSASE FOR IS117-RELATED"/>
    <property type="match status" value="1"/>
</dbReference>
<dbReference type="EMBL" id="AEJF01000143">
    <property type="protein sequence ID" value="KLU23777.1"/>
    <property type="molecule type" value="Genomic_DNA"/>
</dbReference>
<protein>
    <submittedName>
        <fullName evidence="2">Transposase</fullName>
    </submittedName>
</protein>
<dbReference type="Pfam" id="PF02371">
    <property type="entry name" value="Transposase_20"/>
    <property type="match status" value="1"/>
</dbReference>
<dbReference type="InterPro" id="IPR047650">
    <property type="entry name" value="Transpos_IS110"/>
</dbReference>
<dbReference type="GO" id="GO:0004803">
    <property type="term" value="F:transposase activity"/>
    <property type="evidence" value="ECO:0007669"/>
    <property type="project" value="InterPro"/>
</dbReference>
<accession>A0A0J1CT38</accession>
<dbReference type="AlphaFoldDB" id="A0A0J1CT38"/>
<comment type="caution">
    <text evidence="2">The sequence shown here is derived from an EMBL/GenBank/DDBJ whole genome shotgun (WGS) entry which is preliminary data.</text>
</comment>
<evidence type="ECO:0000313" key="3">
    <source>
        <dbReference type="Proteomes" id="UP000035963"/>
    </source>
</evidence>
<dbReference type="PATRIC" id="fig|908627.4.peg.5438"/>